<evidence type="ECO:0000256" key="1">
    <source>
        <dbReference type="ARBA" id="ARBA00022741"/>
    </source>
</evidence>
<evidence type="ECO:0000256" key="2">
    <source>
        <dbReference type="ARBA" id="ARBA00022840"/>
    </source>
</evidence>
<dbReference type="AlphaFoldDB" id="A0A1M6KI09"/>
<reference evidence="3 4" key="1">
    <citation type="submission" date="2016-11" db="EMBL/GenBank/DDBJ databases">
        <authorList>
            <person name="Jaros S."/>
            <person name="Januszkiewicz K."/>
            <person name="Wedrychowicz H."/>
        </authorList>
    </citation>
    <scope>NUCLEOTIDE SEQUENCE [LARGE SCALE GENOMIC DNA]</scope>
    <source>
        <strain evidence="3 4">DSM 17477</strain>
    </source>
</reference>
<organism evidence="3 4">
    <name type="scientific">Dethiosulfatibacter aminovorans DSM 17477</name>
    <dbReference type="NCBI Taxonomy" id="1121476"/>
    <lineage>
        <taxon>Bacteria</taxon>
        <taxon>Bacillati</taxon>
        <taxon>Bacillota</taxon>
        <taxon>Tissierellia</taxon>
        <taxon>Dethiosulfatibacter</taxon>
    </lineage>
</organism>
<evidence type="ECO:0000313" key="4">
    <source>
        <dbReference type="Proteomes" id="UP000184052"/>
    </source>
</evidence>
<dbReference type="Proteomes" id="UP000184052">
    <property type="component" value="Unassembled WGS sequence"/>
</dbReference>
<dbReference type="STRING" id="1121476.SAMN02745751_02898"/>
<protein>
    <submittedName>
        <fullName evidence="3">Septum formation inhibitor-activating ATPase MinD</fullName>
    </submittedName>
</protein>
<dbReference type="GO" id="GO:0005829">
    <property type="term" value="C:cytosol"/>
    <property type="evidence" value="ECO:0007669"/>
    <property type="project" value="TreeGrafter"/>
</dbReference>
<dbReference type="GO" id="GO:0009898">
    <property type="term" value="C:cytoplasmic side of plasma membrane"/>
    <property type="evidence" value="ECO:0007669"/>
    <property type="project" value="TreeGrafter"/>
</dbReference>
<keyword evidence="2" id="KW-0067">ATP-binding</keyword>
<evidence type="ECO:0000313" key="3">
    <source>
        <dbReference type="EMBL" id="SHJ58555.1"/>
    </source>
</evidence>
<sequence length="237" mass="26737">MSKFLLVTSCEEQQGKTVLSLELAKKLAKNNSVVYVDISGSTKNASVYLGYDMNIIYDYVDLVDDTCSLDEGKISAEVEGSVFDMIPTPRLETKKAEGNKIFGKLFMILNDKYDYVIIDGSSIRDEKDIMDYSVLDRILLITESRIEDIGRMNTCLNIIGKENAGNILYLVNKYMKKEGKKGTMFTPKELEDMINLKSVGHIEFDLNYQKVGNSYVENKNLLTGIESTADRIIEKLS</sequence>
<name>A0A1M6KI09_9FIRM</name>
<dbReference type="Gene3D" id="3.40.50.300">
    <property type="entry name" value="P-loop containing nucleotide triphosphate hydrolases"/>
    <property type="match status" value="1"/>
</dbReference>
<dbReference type="PANTHER" id="PTHR43384:SF6">
    <property type="entry name" value="SEPTUM SITE-DETERMINING PROTEIN MIND HOMOLOG, CHLOROPLASTIC"/>
    <property type="match status" value="1"/>
</dbReference>
<dbReference type="EMBL" id="FQZL01000026">
    <property type="protein sequence ID" value="SHJ58555.1"/>
    <property type="molecule type" value="Genomic_DNA"/>
</dbReference>
<gene>
    <name evidence="3" type="ORF">SAMN02745751_02898</name>
</gene>
<dbReference type="OrthoDB" id="9802097at2"/>
<keyword evidence="4" id="KW-1185">Reference proteome</keyword>
<accession>A0A1M6KI09</accession>
<dbReference type="GO" id="GO:0005524">
    <property type="term" value="F:ATP binding"/>
    <property type="evidence" value="ECO:0007669"/>
    <property type="project" value="UniProtKB-KW"/>
</dbReference>
<proteinExistence type="predicted"/>
<dbReference type="RefSeq" id="WP_073050284.1">
    <property type="nucleotide sequence ID" value="NZ_FQZL01000026.1"/>
</dbReference>
<dbReference type="InterPro" id="IPR050625">
    <property type="entry name" value="ParA/MinD_ATPase"/>
</dbReference>
<dbReference type="PANTHER" id="PTHR43384">
    <property type="entry name" value="SEPTUM SITE-DETERMINING PROTEIN MIND HOMOLOG, CHLOROPLASTIC-RELATED"/>
    <property type="match status" value="1"/>
</dbReference>
<keyword evidence="1" id="KW-0547">Nucleotide-binding</keyword>
<dbReference type="InterPro" id="IPR027417">
    <property type="entry name" value="P-loop_NTPase"/>
</dbReference>
<dbReference type="SUPFAM" id="SSF52540">
    <property type="entry name" value="P-loop containing nucleoside triphosphate hydrolases"/>
    <property type="match status" value="1"/>
</dbReference>
<dbReference type="GO" id="GO:0016887">
    <property type="term" value="F:ATP hydrolysis activity"/>
    <property type="evidence" value="ECO:0007669"/>
    <property type="project" value="TreeGrafter"/>
</dbReference>
<dbReference type="GO" id="GO:0051782">
    <property type="term" value="P:negative regulation of cell division"/>
    <property type="evidence" value="ECO:0007669"/>
    <property type="project" value="TreeGrafter"/>
</dbReference>